<reference evidence="1 2" key="1">
    <citation type="submission" date="2012-10" db="EMBL/GenBank/DDBJ databases">
        <authorList>
            <person name="Harkins D.M."/>
            <person name="Durkin A.S."/>
            <person name="Brinkac L.M."/>
            <person name="Haft D.H."/>
            <person name="Selengut J.D."/>
            <person name="Sanka R."/>
            <person name="DePew J."/>
            <person name="Purushe J."/>
            <person name="Whelen A.C."/>
            <person name="Vinetz J.M."/>
            <person name="Sutton G.G."/>
            <person name="Nierman W.C."/>
            <person name="Fouts D.E."/>
        </authorList>
    </citation>
    <scope>NUCLEOTIDE SEQUENCE [LARGE SCALE GENOMIC DNA]</scope>
    <source>
        <strain evidence="1 2">2006001853</strain>
    </source>
</reference>
<gene>
    <name evidence="1" type="ORF">LEP1GSC036_0555</name>
</gene>
<protein>
    <submittedName>
        <fullName evidence="1">Uncharacterized protein</fullName>
    </submittedName>
</protein>
<accession>A0A828Z3M9</accession>
<evidence type="ECO:0000313" key="2">
    <source>
        <dbReference type="Proteomes" id="UP000001338"/>
    </source>
</evidence>
<sequence length="61" mass="7263">MKIFPELHFKFDSRSRVRDDHEGGMKWNLVCGKLFLLSTNSDLFLYPGATWRNRNKIAEEF</sequence>
<dbReference type="EMBL" id="AFLV02000011">
    <property type="protein sequence ID" value="EKR65871.1"/>
    <property type="molecule type" value="Genomic_DNA"/>
</dbReference>
<proteinExistence type="predicted"/>
<evidence type="ECO:0000313" key="1">
    <source>
        <dbReference type="EMBL" id="EKR65871.1"/>
    </source>
</evidence>
<organism evidence="1 2">
    <name type="scientific">Leptospira weilii str. 2006001853</name>
    <dbReference type="NCBI Taxonomy" id="1001589"/>
    <lineage>
        <taxon>Bacteria</taxon>
        <taxon>Pseudomonadati</taxon>
        <taxon>Spirochaetota</taxon>
        <taxon>Spirochaetia</taxon>
        <taxon>Leptospirales</taxon>
        <taxon>Leptospiraceae</taxon>
        <taxon>Leptospira</taxon>
    </lineage>
</organism>
<dbReference type="Proteomes" id="UP000001338">
    <property type="component" value="Unassembled WGS sequence"/>
</dbReference>
<name>A0A828Z3M9_9LEPT</name>
<comment type="caution">
    <text evidence="1">The sequence shown here is derived from an EMBL/GenBank/DDBJ whole genome shotgun (WGS) entry which is preliminary data.</text>
</comment>
<dbReference type="AlphaFoldDB" id="A0A828Z3M9"/>